<dbReference type="STRING" id="36087.A0A077ZD65"/>
<evidence type="ECO:0000313" key="3">
    <source>
        <dbReference type="EMBL" id="CDW56545.1"/>
    </source>
</evidence>
<protein>
    <submittedName>
        <fullName evidence="3">PHTB1 C domain containing protein</fullName>
    </submittedName>
</protein>
<feature type="domain" description="PTHB1 hairpin" evidence="2">
    <location>
        <begin position="33"/>
        <end position="127"/>
    </location>
</feature>
<dbReference type="GO" id="GO:0060271">
    <property type="term" value="P:cilium assembly"/>
    <property type="evidence" value="ECO:0007669"/>
    <property type="project" value="TreeGrafter"/>
</dbReference>
<dbReference type="GO" id="GO:0016020">
    <property type="term" value="C:membrane"/>
    <property type="evidence" value="ECO:0007669"/>
    <property type="project" value="TreeGrafter"/>
</dbReference>
<accession>A0A077ZD65</accession>
<dbReference type="EMBL" id="HG806052">
    <property type="protein sequence ID" value="CDW56545.1"/>
    <property type="molecule type" value="Genomic_DNA"/>
</dbReference>
<dbReference type="InterPro" id="IPR055363">
    <property type="entry name" value="PTHB1_hp_dom"/>
</dbReference>
<evidence type="ECO:0000256" key="1">
    <source>
        <dbReference type="SAM" id="MobiDB-lite"/>
    </source>
</evidence>
<reference evidence="3" key="2">
    <citation type="submission" date="2014-03" db="EMBL/GenBank/DDBJ databases">
        <title>The whipworm genome and dual-species transcriptomics of an intimate host-pathogen interaction.</title>
        <authorList>
            <person name="Foth B.J."/>
            <person name="Tsai I.J."/>
            <person name="Reid A.J."/>
            <person name="Bancroft A.J."/>
            <person name="Nichol S."/>
            <person name="Tracey A."/>
            <person name="Holroyd N."/>
            <person name="Cotton J.A."/>
            <person name="Stanley E.J."/>
            <person name="Zarowiecki M."/>
            <person name="Liu J.Z."/>
            <person name="Huckvale T."/>
            <person name="Cooper P.J."/>
            <person name="Grencis R.K."/>
            <person name="Berriman M."/>
        </authorList>
    </citation>
    <scope>NUCLEOTIDE SEQUENCE [LARGE SCALE GENOMIC DNA]</scope>
</reference>
<dbReference type="PANTHER" id="PTHR20991:SF0">
    <property type="entry name" value="PROTEIN PTHB1"/>
    <property type="match status" value="1"/>
</dbReference>
<feature type="region of interest" description="Disordered" evidence="1">
    <location>
        <begin position="206"/>
        <end position="229"/>
    </location>
</feature>
<dbReference type="Proteomes" id="UP000030665">
    <property type="component" value="Unassembled WGS sequence"/>
</dbReference>
<evidence type="ECO:0000313" key="4">
    <source>
        <dbReference type="Proteomes" id="UP000030665"/>
    </source>
</evidence>
<dbReference type="PANTHER" id="PTHR20991">
    <property type="entry name" value="PARATHYROID HORMONE-RESPONSIVE B1 GENE"/>
    <property type="match status" value="1"/>
</dbReference>
<reference evidence="3" key="1">
    <citation type="submission" date="2014-01" db="EMBL/GenBank/DDBJ databases">
        <authorList>
            <person name="Aslett M."/>
        </authorList>
    </citation>
    <scope>NUCLEOTIDE SEQUENCE</scope>
</reference>
<gene>
    <name evidence="3" type="ORF">TTRE_0000482501</name>
</gene>
<name>A0A077ZD65_TRITR</name>
<sequence>MWLPFKEILKRLQDVRYEKGILRVNAVGPIVPEDYFKQLDTFFQLSEELARVQADLNSRAVEFRILERQFFIRLKDSDSNLHTFQTILQNTNKRLMSLADSAKRMTESLENAANGLKASNQLLADLLFLSIRLPDNLQKLVRSALTFDENDIGGQKWIEQARKLMEMAYRSFTNAEDISEPVAAQPQENLQKFKRLFSMLIGKANAGNKKVDNPGDPAHESPGQRSCSS</sequence>
<evidence type="ECO:0000259" key="2">
    <source>
        <dbReference type="Pfam" id="PF23338"/>
    </source>
</evidence>
<keyword evidence="4" id="KW-1185">Reference proteome</keyword>
<dbReference type="InterPro" id="IPR026511">
    <property type="entry name" value="PTHB1"/>
</dbReference>
<dbReference type="Pfam" id="PF23338">
    <property type="entry name" value="PTHB1_hp"/>
    <property type="match status" value="1"/>
</dbReference>
<dbReference type="AlphaFoldDB" id="A0A077ZD65"/>
<dbReference type="GO" id="GO:0034464">
    <property type="term" value="C:BBSome"/>
    <property type="evidence" value="ECO:0007669"/>
    <property type="project" value="InterPro"/>
</dbReference>
<feature type="compositionally biased region" description="Basic and acidic residues" evidence="1">
    <location>
        <begin position="209"/>
        <end position="219"/>
    </location>
</feature>
<proteinExistence type="predicted"/>
<dbReference type="OrthoDB" id="10262646at2759"/>
<organism evidence="3 4">
    <name type="scientific">Trichuris trichiura</name>
    <name type="common">Whipworm</name>
    <name type="synonym">Trichocephalus trichiurus</name>
    <dbReference type="NCBI Taxonomy" id="36087"/>
    <lineage>
        <taxon>Eukaryota</taxon>
        <taxon>Metazoa</taxon>
        <taxon>Ecdysozoa</taxon>
        <taxon>Nematoda</taxon>
        <taxon>Enoplea</taxon>
        <taxon>Dorylaimia</taxon>
        <taxon>Trichinellida</taxon>
        <taxon>Trichuridae</taxon>
        <taxon>Trichuris</taxon>
    </lineage>
</organism>